<dbReference type="SMART" id="SM00829">
    <property type="entry name" value="PKS_ER"/>
    <property type="match status" value="1"/>
</dbReference>
<dbReference type="Pfam" id="PF08240">
    <property type="entry name" value="ADH_N"/>
    <property type="match status" value="1"/>
</dbReference>
<dbReference type="GO" id="GO:0016651">
    <property type="term" value="F:oxidoreductase activity, acting on NAD(P)H"/>
    <property type="evidence" value="ECO:0007669"/>
    <property type="project" value="InterPro"/>
</dbReference>
<dbReference type="InterPro" id="IPR020843">
    <property type="entry name" value="ER"/>
</dbReference>
<dbReference type="RefSeq" id="XP_007318042.1">
    <property type="nucleotide sequence ID" value="XM_007317980.1"/>
</dbReference>
<dbReference type="InterPro" id="IPR036291">
    <property type="entry name" value="NAD(P)-bd_dom_sf"/>
</dbReference>
<dbReference type="EMBL" id="GL945433">
    <property type="protein sequence ID" value="EGO25920.1"/>
    <property type="molecule type" value="Genomic_DNA"/>
</dbReference>
<gene>
    <name evidence="2" type="ORF">SERLADRAFT_466761</name>
</gene>
<dbReference type="CDD" id="cd08249">
    <property type="entry name" value="enoyl_reductase_like"/>
    <property type="match status" value="1"/>
</dbReference>
<dbReference type="InterPro" id="IPR013154">
    <property type="entry name" value="ADH-like_N"/>
</dbReference>
<dbReference type="SUPFAM" id="SSF51735">
    <property type="entry name" value="NAD(P)-binding Rossmann-fold domains"/>
    <property type="match status" value="1"/>
</dbReference>
<dbReference type="SUPFAM" id="SSF50129">
    <property type="entry name" value="GroES-like"/>
    <property type="match status" value="1"/>
</dbReference>
<dbReference type="Gene3D" id="3.90.180.10">
    <property type="entry name" value="Medium-chain alcohol dehydrogenases, catalytic domain"/>
    <property type="match status" value="1"/>
</dbReference>
<evidence type="ECO:0000259" key="1">
    <source>
        <dbReference type="SMART" id="SM00829"/>
    </source>
</evidence>
<protein>
    <recommendedName>
        <fullName evidence="1">Enoyl reductase (ER) domain-containing protein</fullName>
    </recommendedName>
</protein>
<dbReference type="InterPro" id="IPR047122">
    <property type="entry name" value="Trans-enoyl_RdTase-like"/>
</dbReference>
<evidence type="ECO:0000313" key="2">
    <source>
        <dbReference type="EMBL" id="EGO25920.1"/>
    </source>
</evidence>
<dbReference type="PANTHER" id="PTHR45348:SF5">
    <property type="entry name" value="OXIDOREDUCTASE, PUTATIVE (AFU_ORTHOLOGUE AFUA_8G01420)-RELATED"/>
    <property type="match status" value="1"/>
</dbReference>
<dbReference type="InterPro" id="IPR011032">
    <property type="entry name" value="GroES-like_sf"/>
</dbReference>
<dbReference type="AlphaFoldDB" id="F8NUR2"/>
<feature type="domain" description="Enoyl reductase (ER)" evidence="1">
    <location>
        <begin position="7"/>
        <end position="245"/>
    </location>
</feature>
<dbReference type="PANTHER" id="PTHR45348">
    <property type="entry name" value="HYPOTHETICAL OXIDOREDUCTASE (EUROFUNG)"/>
    <property type="match status" value="1"/>
</dbReference>
<organism>
    <name type="scientific">Serpula lacrymans var. lacrymans (strain S7.9)</name>
    <name type="common">Dry rot fungus</name>
    <dbReference type="NCBI Taxonomy" id="578457"/>
    <lineage>
        <taxon>Eukaryota</taxon>
        <taxon>Fungi</taxon>
        <taxon>Dikarya</taxon>
        <taxon>Basidiomycota</taxon>
        <taxon>Agaricomycotina</taxon>
        <taxon>Agaricomycetes</taxon>
        <taxon>Agaricomycetidae</taxon>
        <taxon>Boletales</taxon>
        <taxon>Coniophorineae</taxon>
        <taxon>Serpulaceae</taxon>
        <taxon>Serpula</taxon>
    </lineage>
</organism>
<dbReference type="GeneID" id="18819118"/>
<proteinExistence type="predicted"/>
<dbReference type="Proteomes" id="UP000008064">
    <property type="component" value="Unassembled WGS sequence"/>
</dbReference>
<name>F8NUR2_SERL9</name>
<accession>F8NUR2</accession>
<dbReference type="Gene3D" id="3.40.50.720">
    <property type="entry name" value="NAD(P)-binding Rossmann-like Domain"/>
    <property type="match status" value="1"/>
</dbReference>
<dbReference type="HOGENOM" id="CLU_026673_16_0_1"/>
<sequence>MKEVVVHPLPTLTTEIHDIPIPTPAQDELLIKVNVAGSNPKDWSHITMLKLSMNSGDDVAGTVEAIGADVTTFKIGDRVAGFHKMLTPGGAYAEYAIVPAHTAFSIPDNISFEEAATIPLVTLTAGISLFRRQHLTVPWLSKRADSPVAPLIVYGASSALGSFAIKLALLSNIHPIIAIGSPSSSHLHSLLDEKLGDQIVDHRQGAAGWRQEIVTALGKNSCSGGIHALDAISSDQTWVPLAQLLGDLAGPEPAVRPLLSVVSGRQTYEENEIPSIVGITYTYVGTAHEGAYRPNMPRQPRDAVEVRGDVEFARALMEYVGRKLATGEFSGHPYEIVPGGLAGVGVGLNKLKAGEARGKKFVYRIYETQGIKSN</sequence>
<reference evidence="2" key="1">
    <citation type="submission" date="2011-04" db="EMBL/GenBank/DDBJ databases">
        <title>Evolution of plant cell wall degrading machinery underlies the functional diversity of forest fungi.</title>
        <authorList>
            <consortium name="US DOE Joint Genome Institute (JGI-PGF)"/>
            <person name="Eastwood D.C."/>
            <person name="Floudas D."/>
            <person name="Binder M."/>
            <person name="Majcherczyk A."/>
            <person name="Schneider P."/>
            <person name="Aerts A."/>
            <person name="Asiegbu F.O."/>
            <person name="Baker S.E."/>
            <person name="Barry K."/>
            <person name="Bendiksby M."/>
            <person name="Blumentritt M."/>
            <person name="Coutinho P.M."/>
            <person name="Cullen D."/>
            <person name="Cullen D."/>
            <person name="Gathman A."/>
            <person name="Goodell B."/>
            <person name="Henrissat B."/>
            <person name="Ihrmark K."/>
            <person name="Kauserud H."/>
            <person name="Kohler A."/>
            <person name="LaButti K."/>
            <person name="Lapidus A."/>
            <person name="Lavin J.L."/>
            <person name="Lee Y.-H."/>
            <person name="Lindquist E."/>
            <person name="Lilly W."/>
            <person name="Lucas S."/>
            <person name="Morin E."/>
            <person name="Murat C."/>
            <person name="Oguiza J.A."/>
            <person name="Park J."/>
            <person name="Pisabarro A.G."/>
            <person name="Riley R."/>
            <person name="Rosling A."/>
            <person name="Salamov A."/>
            <person name="Schmidt O."/>
            <person name="Schmutz J."/>
            <person name="Skrede I."/>
            <person name="Stenlid J."/>
            <person name="Wiebenga A."/>
            <person name="Xie X."/>
            <person name="Kues U."/>
            <person name="Hibbett D.S."/>
            <person name="Hoffmeister D."/>
            <person name="Hogberg N."/>
            <person name="Martin F."/>
            <person name="Grigoriev I.V."/>
            <person name="Watkinson S.C."/>
        </authorList>
    </citation>
    <scope>NUCLEOTIDE SEQUENCE</scope>
    <source>
        <strain evidence="2">S7.9</strain>
    </source>
</reference>
<dbReference type="OrthoDB" id="3233595at2759"/>
<dbReference type="KEGG" id="sla:SERLADRAFT_466761"/>